<keyword evidence="5 7" id="KW-0472">Membrane</keyword>
<dbReference type="SMART" id="SM00239">
    <property type="entry name" value="C2"/>
    <property type="match status" value="1"/>
</dbReference>
<feature type="region of interest" description="Disordered" evidence="6">
    <location>
        <begin position="429"/>
        <end position="450"/>
    </location>
</feature>
<evidence type="ECO:0000256" key="2">
    <source>
        <dbReference type="ARBA" id="ARBA00022448"/>
    </source>
</evidence>
<dbReference type="PANTHER" id="PTHR47042:SF4">
    <property type="entry name" value="OS02G0313700 PROTEIN"/>
    <property type="match status" value="1"/>
</dbReference>
<dbReference type="AlphaFoldDB" id="A0A484KHN0"/>
<dbReference type="InterPro" id="IPR031468">
    <property type="entry name" value="SMP_LBD"/>
</dbReference>
<evidence type="ECO:0000259" key="9">
    <source>
        <dbReference type="PROSITE" id="PS51847"/>
    </source>
</evidence>
<dbReference type="CDD" id="cd00030">
    <property type="entry name" value="C2"/>
    <property type="match status" value="1"/>
</dbReference>
<dbReference type="EMBL" id="OOIL02000403">
    <property type="protein sequence ID" value="VFQ64368.1"/>
    <property type="molecule type" value="Genomic_DNA"/>
</dbReference>
<evidence type="ECO:0000256" key="5">
    <source>
        <dbReference type="ARBA" id="ARBA00023136"/>
    </source>
</evidence>
<feature type="domain" description="C2" evidence="8">
    <location>
        <begin position="271"/>
        <end position="386"/>
    </location>
</feature>
<dbReference type="Gene3D" id="2.60.40.150">
    <property type="entry name" value="C2 domain"/>
    <property type="match status" value="1"/>
</dbReference>
<feature type="compositionally biased region" description="Basic residues" evidence="6">
    <location>
        <begin position="608"/>
        <end position="632"/>
    </location>
</feature>
<keyword evidence="7" id="KW-1133">Transmembrane helix</keyword>
<evidence type="ECO:0000259" key="8">
    <source>
        <dbReference type="PROSITE" id="PS50004"/>
    </source>
</evidence>
<feature type="compositionally biased region" description="Basic and acidic residues" evidence="6">
    <location>
        <begin position="477"/>
        <end position="495"/>
    </location>
</feature>
<accession>A0A484KHN0</accession>
<dbReference type="SUPFAM" id="SSF49562">
    <property type="entry name" value="C2 domain (Calcium/lipid-binding domain, CaLB)"/>
    <property type="match status" value="1"/>
</dbReference>
<feature type="compositionally biased region" description="Polar residues" evidence="6">
    <location>
        <begin position="667"/>
        <end position="677"/>
    </location>
</feature>
<keyword evidence="4" id="KW-0446">Lipid-binding</keyword>
<dbReference type="GO" id="GO:0016020">
    <property type="term" value="C:membrane"/>
    <property type="evidence" value="ECO:0007669"/>
    <property type="project" value="UniProtKB-SubCell"/>
</dbReference>
<evidence type="ECO:0008006" key="12">
    <source>
        <dbReference type="Google" id="ProtNLM"/>
    </source>
</evidence>
<dbReference type="InterPro" id="IPR052847">
    <property type="entry name" value="Ext_Synaptotagmin/KAHRP-like"/>
</dbReference>
<dbReference type="InterPro" id="IPR035892">
    <property type="entry name" value="C2_domain_sf"/>
</dbReference>
<name>A0A484KHN0_9ASTE</name>
<evidence type="ECO:0000256" key="3">
    <source>
        <dbReference type="ARBA" id="ARBA00023055"/>
    </source>
</evidence>
<feature type="region of interest" description="Disordered" evidence="6">
    <location>
        <begin position="567"/>
        <end position="686"/>
    </location>
</feature>
<proteinExistence type="predicted"/>
<feature type="region of interest" description="Disordered" evidence="6">
    <location>
        <begin position="475"/>
        <end position="517"/>
    </location>
</feature>
<organism evidence="10 11">
    <name type="scientific">Cuscuta campestris</name>
    <dbReference type="NCBI Taxonomy" id="132261"/>
    <lineage>
        <taxon>Eukaryota</taxon>
        <taxon>Viridiplantae</taxon>
        <taxon>Streptophyta</taxon>
        <taxon>Embryophyta</taxon>
        <taxon>Tracheophyta</taxon>
        <taxon>Spermatophyta</taxon>
        <taxon>Magnoliopsida</taxon>
        <taxon>eudicotyledons</taxon>
        <taxon>Gunneridae</taxon>
        <taxon>Pentapetalae</taxon>
        <taxon>asterids</taxon>
        <taxon>lamiids</taxon>
        <taxon>Solanales</taxon>
        <taxon>Convolvulaceae</taxon>
        <taxon>Cuscuteae</taxon>
        <taxon>Cuscuta</taxon>
        <taxon>Cuscuta subgen. Grammica</taxon>
        <taxon>Cuscuta sect. Cleistogrammica</taxon>
    </lineage>
</organism>
<dbReference type="Proteomes" id="UP000595140">
    <property type="component" value="Unassembled WGS sequence"/>
</dbReference>
<feature type="compositionally biased region" description="Basic and acidic residues" evidence="6">
    <location>
        <begin position="439"/>
        <end position="450"/>
    </location>
</feature>
<keyword evidence="2" id="KW-0813">Transport</keyword>
<dbReference type="PROSITE" id="PS51847">
    <property type="entry name" value="SMP"/>
    <property type="match status" value="1"/>
</dbReference>
<reference evidence="10 11" key="1">
    <citation type="submission" date="2018-04" db="EMBL/GenBank/DDBJ databases">
        <authorList>
            <person name="Vogel A."/>
        </authorList>
    </citation>
    <scope>NUCLEOTIDE SEQUENCE [LARGE SCALE GENOMIC DNA]</scope>
</reference>
<keyword evidence="7" id="KW-0812">Transmembrane</keyword>
<evidence type="ECO:0000313" key="11">
    <source>
        <dbReference type="Proteomes" id="UP000595140"/>
    </source>
</evidence>
<dbReference type="GO" id="GO:0006869">
    <property type="term" value="P:lipid transport"/>
    <property type="evidence" value="ECO:0007669"/>
    <property type="project" value="UniProtKB-KW"/>
</dbReference>
<feature type="compositionally biased region" description="Basic and acidic residues" evidence="6">
    <location>
        <begin position="597"/>
        <end position="607"/>
    </location>
</feature>
<gene>
    <name evidence="10" type="ORF">CCAM_LOCUS6144</name>
</gene>
<dbReference type="PRINTS" id="PR00360">
    <property type="entry name" value="C2DOMAIN"/>
</dbReference>
<dbReference type="CDD" id="cd21669">
    <property type="entry name" value="SMP_SF"/>
    <property type="match status" value="1"/>
</dbReference>
<evidence type="ECO:0000256" key="6">
    <source>
        <dbReference type="SAM" id="MobiDB-lite"/>
    </source>
</evidence>
<evidence type="ECO:0000256" key="7">
    <source>
        <dbReference type="SAM" id="Phobius"/>
    </source>
</evidence>
<feature type="transmembrane region" description="Helical" evidence="7">
    <location>
        <begin position="9"/>
        <end position="27"/>
    </location>
</feature>
<comment type="subcellular location">
    <subcellularLocation>
        <location evidence="1">Membrane</location>
    </subcellularLocation>
</comment>
<evidence type="ECO:0000256" key="4">
    <source>
        <dbReference type="ARBA" id="ARBA00023121"/>
    </source>
</evidence>
<dbReference type="Pfam" id="PF00168">
    <property type="entry name" value="C2"/>
    <property type="match status" value="1"/>
</dbReference>
<evidence type="ECO:0000256" key="1">
    <source>
        <dbReference type="ARBA" id="ARBA00004370"/>
    </source>
</evidence>
<protein>
    <recommendedName>
        <fullName evidence="12">C2 domain-containing protein</fullName>
    </recommendedName>
</protein>
<dbReference type="PROSITE" id="PS50004">
    <property type="entry name" value="C2"/>
    <property type="match status" value="1"/>
</dbReference>
<keyword evidence="11" id="KW-1185">Reference proteome</keyword>
<dbReference type="OrthoDB" id="270970at2759"/>
<dbReference type="InterPro" id="IPR000008">
    <property type="entry name" value="C2_dom"/>
</dbReference>
<keyword evidence="3" id="KW-0445">Lipid transport</keyword>
<dbReference type="GO" id="GO:0008289">
    <property type="term" value="F:lipid binding"/>
    <property type="evidence" value="ECO:0007669"/>
    <property type="project" value="UniProtKB-KW"/>
</dbReference>
<sequence length="710" mass="80326">MGRGATESTLIHHVVIVLLLLWLLNSLNWCHPFAYFISIAYIYWVHESYVSRLRKRLQFEEKKQSYQRRLLSDSESVRWLNHVLEKIWPVCMEEIVSQKILLPIIPWFMQKYKPWTVKSVVVQHLYLGRCPPLFTEMRVLQNSTGDDHLALELGMNFCTEDMNAVLAAKLKKRLGFGMWAKLHLLGMHVEGKVLVGVKFLSQWPFLDRLRVCFAEPPYFQMTVKPIFSHGLDVTEVPGIAGWLDKLLALAFEQTLVEPNMLVVDVKKFASPQPESWFSVDAKETIAHVLVQVFEAADLKPSDLNGLADPYLKGSLGPYRFRTKTHKKTLNPKWQEEFKIPVCSWESPNDELKIEVLDKDHFVDDSLGECSIKITDYRDGQRHDIWLPLQNIKMGRLHLAITVIEKKDAEQMYDEETLVDKDYVDSFENDAAEAGSSPELPEKSPKVGDKYEPIDIEGKQETGVWVHHPGVEIAQVWEPRKGKGRMIDGEDSDSMRSFKSKTPGSPHSDDNETGQSTNRFRRGLSKISSMFQKGPINHDKYDTLGEPSTPPHVNLKAVNAKQIGVQFVVDDTDPAQSPTRPKEDGKESLEDDEQDGPSTKEKMKDRAKNMLKHVGKSAHGGIKHVLSHKGSRKSKYEPELSGTDSSDESFVGTTQQAAAVQRAHRISDSGSDYITETSNAKEENPLPGDLIQMDLAASHGPKTPLANVADE</sequence>
<feature type="domain" description="SMP-LTD" evidence="9">
    <location>
        <begin position="73"/>
        <end position="266"/>
    </location>
</feature>
<dbReference type="PANTHER" id="PTHR47042">
    <property type="entry name" value="C2 DOMAIN-CONTAINING PROTEIN-LIKE"/>
    <property type="match status" value="1"/>
</dbReference>
<evidence type="ECO:0000313" key="10">
    <source>
        <dbReference type="EMBL" id="VFQ64368.1"/>
    </source>
</evidence>